<evidence type="ECO:0000256" key="7">
    <source>
        <dbReference type="ARBA" id="ARBA00045681"/>
    </source>
</evidence>
<comment type="subcellular location">
    <subcellularLocation>
        <location evidence="1">Mitochondrion</location>
    </subcellularLocation>
</comment>
<dbReference type="GO" id="GO:0003735">
    <property type="term" value="F:structural constituent of ribosome"/>
    <property type="evidence" value="ECO:0007669"/>
    <property type="project" value="TreeGrafter"/>
</dbReference>
<reference evidence="10" key="1">
    <citation type="journal article" date="2023" name="Commun. Biol.">
        <title>Genome analysis of Parmales, the sister group of diatoms, reveals the evolutionary specialization of diatoms from phago-mixotrophs to photoautotrophs.</title>
        <authorList>
            <person name="Ban H."/>
            <person name="Sato S."/>
            <person name="Yoshikawa S."/>
            <person name="Yamada K."/>
            <person name="Nakamura Y."/>
            <person name="Ichinomiya M."/>
            <person name="Sato N."/>
            <person name="Blanc-Mathieu R."/>
            <person name="Endo H."/>
            <person name="Kuwata A."/>
            <person name="Ogata H."/>
        </authorList>
    </citation>
    <scope>NUCLEOTIDE SEQUENCE [LARGE SCALE GENOMIC DNA]</scope>
    <source>
        <strain evidence="10">NIES 3699</strain>
    </source>
</reference>
<dbReference type="SUPFAM" id="SSF53335">
    <property type="entry name" value="S-adenosyl-L-methionine-dependent methyltransferases"/>
    <property type="match status" value="1"/>
</dbReference>
<comment type="function">
    <text evidence="7">Mitochondrial ribosome (mitoribosome) assembly factor. Binds at the interface of the head and body domains of the mitochondrial small ribosomal subunit (mt-SSU), occluding the mRNA channel and preventing compaction of the head domain towards the body. Probable inactive methyltransferase: retains the characteristic folding and ability to bind S-adenosyl-L-methionine, but it probably lost its methyltransferase activity.</text>
</comment>
<dbReference type="EMBL" id="BRXX01000235">
    <property type="protein sequence ID" value="GMH99517.1"/>
    <property type="molecule type" value="Genomic_DNA"/>
</dbReference>
<dbReference type="Gene3D" id="3.40.50.150">
    <property type="entry name" value="Vaccinia Virus protein VP39"/>
    <property type="match status" value="1"/>
</dbReference>
<gene>
    <name evidence="9" type="ORF">TrVE_jg3886</name>
</gene>
<evidence type="ECO:0000256" key="2">
    <source>
        <dbReference type="ARBA" id="ARBA00022723"/>
    </source>
</evidence>
<keyword evidence="3" id="KW-0809">Transit peptide</keyword>
<dbReference type="InterPro" id="IPR029063">
    <property type="entry name" value="SAM-dependent_MTases_sf"/>
</dbReference>
<accession>A0A9W7C5B7</accession>
<dbReference type="AlphaFoldDB" id="A0A9W7C5B7"/>
<dbReference type="InterPro" id="IPR052571">
    <property type="entry name" value="Mt_RNA_Methyltransferase"/>
</dbReference>
<organism evidence="9 10">
    <name type="scientific">Triparma verrucosa</name>
    <dbReference type="NCBI Taxonomy" id="1606542"/>
    <lineage>
        <taxon>Eukaryota</taxon>
        <taxon>Sar</taxon>
        <taxon>Stramenopiles</taxon>
        <taxon>Ochrophyta</taxon>
        <taxon>Bolidophyceae</taxon>
        <taxon>Parmales</taxon>
        <taxon>Triparmaceae</taxon>
        <taxon>Triparma</taxon>
    </lineage>
</organism>
<proteinExistence type="predicted"/>
<dbReference type="GO" id="GO:0008168">
    <property type="term" value="F:methyltransferase activity"/>
    <property type="evidence" value="ECO:0007669"/>
    <property type="project" value="InterPro"/>
</dbReference>
<dbReference type="InterPro" id="IPR015324">
    <property type="entry name" value="Ribosomal_Rsm22-like"/>
</dbReference>
<evidence type="ECO:0000256" key="3">
    <source>
        <dbReference type="ARBA" id="ARBA00022946"/>
    </source>
</evidence>
<keyword evidence="2" id="KW-0479">Metal-binding</keyword>
<dbReference type="GO" id="GO:0005763">
    <property type="term" value="C:mitochondrial small ribosomal subunit"/>
    <property type="evidence" value="ECO:0007669"/>
    <property type="project" value="TreeGrafter"/>
</dbReference>
<evidence type="ECO:0008006" key="11">
    <source>
        <dbReference type="Google" id="ProtNLM"/>
    </source>
</evidence>
<feature type="region of interest" description="Disordered" evidence="8">
    <location>
        <begin position="595"/>
        <end position="615"/>
    </location>
</feature>
<name>A0A9W7C5B7_9STRA</name>
<dbReference type="GO" id="GO:0046872">
    <property type="term" value="F:metal ion binding"/>
    <property type="evidence" value="ECO:0007669"/>
    <property type="project" value="UniProtKB-KW"/>
</dbReference>
<evidence type="ECO:0000256" key="5">
    <source>
        <dbReference type="ARBA" id="ARBA00023014"/>
    </source>
</evidence>
<dbReference type="Pfam" id="PF09243">
    <property type="entry name" value="Rsm22"/>
    <property type="match status" value="2"/>
</dbReference>
<comment type="caution">
    <text evidence="9">The sequence shown here is derived from an EMBL/GenBank/DDBJ whole genome shotgun (WGS) entry which is preliminary data.</text>
</comment>
<keyword evidence="5" id="KW-0411">Iron-sulfur</keyword>
<keyword evidence="6" id="KW-0496">Mitochondrion</keyword>
<evidence type="ECO:0000256" key="8">
    <source>
        <dbReference type="SAM" id="MobiDB-lite"/>
    </source>
</evidence>
<evidence type="ECO:0000256" key="6">
    <source>
        <dbReference type="ARBA" id="ARBA00023128"/>
    </source>
</evidence>
<dbReference type="GO" id="GO:0006412">
    <property type="term" value="P:translation"/>
    <property type="evidence" value="ECO:0007669"/>
    <property type="project" value="InterPro"/>
</dbReference>
<evidence type="ECO:0000256" key="4">
    <source>
        <dbReference type="ARBA" id="ARBA00023004"/>
    </source>
</evidence>
<dbReference type="GO" id="GO:0051536">
    <property type="term" value="F:iron-sulfur cluster binding"/>
    <property type="evidence" value="ECO:0007669"/>
    <property type="project" value="UniProtKB-KW"/>
</dbReference>
<sequence length="615" mass="69217">MLQSALRRLSHSSSLLSLRSSRSRHRDRYPILRSFAGKPKPPLLDEDGDPIELYDPDDPEALEKAWDSPELDLDFLEEQLEGLQVAKALRRRRAETAELTPLQRLGDWDDGHGDGSTLMDHLEEDDEVDENESGDGFPFPPELSTASWVQSDVNDPLRFGEHLQNLLSSILRRCGLSARQIDTAWDNMIKAQPASASQRFGNIKDLLKFSGGGEQREYGAVDTLASLKWRFHPSYVLNRRVLSELSRMEPNFIPRSMLDFGSGCGPASSAAFRVYNSSLTSFTGIDQSRSMREGYDLVMKSLLESTYNSGLARHAVSSASFRKRKVFNRSDGYDLIVVSHVLLETPAEKVAGVMRDLWGILNEDGMLVVVEPGNPVGFKNVMQARETLLGRELRGHVDKNNYKDDPANWEGWTEEVLAQGEAGEDISHLFTDDGEYIGDEAANMHDFEEEDLFDEDLFEEQAADGVQVIAPCTHKARCPMLTNDGWGRKSKKLNFCSFTQPVVKTGDGAKKNEKFSYEEEEEEIGEVSASIGRIIRPPLKKKGHVHVDMCVGTRQGAELTRQTVTRRKLSKPAYKAARKSKWGGLFLKFHDHDQEGEEELFEEEGEWGEEELEGR</sequence>
<keyword evidence="10" id="KW-1185">Reference proteome</keyword>
<dbReference type="Proteomes" id="UP001165160">
    <property type="component" value="Unassembled WGS sequence"/>
</dbReference>
<evidence type="ECO:0000313" key="9">
    <source>
        <dbReference type="EMBL" id="GMH99517.1"/>
    </source>
</evidence>
<dbReference type="PANTHER" id="PTHR13184:SF5">
    <property type="entry name" value="METHYLTRANSFERASE-LIKE PROTEIN 17, MITOCHONDRIAL"/>
    <property type="match status" value="1"/>
</dbReference>
<dbReference type="PANTHER" id="PTHR13184">
    <property type="entry name" value="37S RIBOSOMAL PROTEIN S22"/>
    <property type="match status" value="1"/>
</dbReference>
<evidence type="ECO:0000256" key="1">
    <source>
        <dbReference type="ARBA" id="ARBA00004173"/>
    </source>
</evidence>
<evidence type="ECO:0000313" key="10">
    <source>
        <dbReference type="Proteomes" id="UP001165160"/>
    </source>
</evidence>
<keyword evidence="4" id="KW-0408">Iron</keyword>
<protein>
    <recommendedName>
        <fullName evidence="11">Methyltransferase domain-containing protein</fullName>
    </recommendedName>
</protein>